<organism evidence="1 2">
    <name type="scientific">Actinoplanes lobatus</name>
    <dbReference type="NCBI Taxonomy" id="113568"/>
    <lineage>
        <taxon>Bacteria</taxon>
        <taxon>Bacillati</taxon>
        <taxon>Actinomycetota</taxon>
        <taxon>Actinomycetes</taxon>
        <taxon>Micromonosporales</taxon>
        <taxon>Micromonosporaceae</taxon>
        <taxon>Actinoplanes</taxon>
    </lineage>
</organism>
<dbReference type="EMBL" id="BOMP01000156">
    <property type="protein sequence ID" value="GIE45180.1"/>
    <property type="molecule type" value="Genomic_DNA"/>
</dbReference>
<sequence length="257" mass="26799">MGAERLMPDVLIDARIFGNGVNFSGRSNKVELSIEAEEFDATVFEPDNPADAGWRARRGTVLDSKAAFSGFWTAGDPSKVDNALWSQLGTVNAWSFVRGKGAPGDICWFTQALTAKYQVFGDYGKPAPFDGAISGSWPLIRGTVAHPHTTARSANGAGVDVPFTGAVPAGQYLYAALQVVSVAGTATPTLSVVVESDSVAGFTAPVQRLAFAPATGIGAQVARVAGPFTDTHFRVRWTVAGTSPSFLFCGALGVAPA</sequence>
<evidence type="ECO:0008006" key="3">
    <source>
        <dbReference type="Google" id="ProtNLM"/>
    </source>
</evidence>
<accession>A0ABQ4AWL0</accession>
<dbReference type="Proteomes" id="UP000631312">
    <property type="component" value="Unassembled WGS sequence"/>
</dbReference>
<gene>
    <name evidence="1" type="ORF">Alo02nite_80780</name>
</gene>
<proteinExistence type="predicted"/>
<evidence type="ECO:0000313" key="2">
    <source>
        <dbReference type="Proteomes" id="UP000631312"/>
    </source>
</evidence>
<protein>
    <recommendedName>
        <fullName evidence="3">Minor tail protein</fullName>
    </recommendedName>
</protein>
<keyword evidence="2" id="KW-1185">Reference proteome</keyword>
<reference evidence="1 2" key="1">
    <citation type="submission" date="2021-01" db="EMBL/GenBank/DDBJ databases">
        <title>Whole genome shotgun sequence of Actinoplanes lobatus NBRC 12513.</title>
        <authorList>
            <person name="Komaki H."/>
            <person name="Tamura T."/>
        </authorList>
    </citation>
    <scope>NUCLEOTIDE SEQUENCE [LARGE SCALE GENOMIC DNA]</scope>
    <source>
        <strain evidence="1 2">NBRC 12513</strain>
    </source>
</reference>
<comment type="caution">
    <text evidence="1">The sequence shown here is derived from an EMBL/GenBank/DDBJ whole genome shotgun (WGS) entry which is preliminary data.</text>
</comment>
<evidence type="ECO:0000313" key="1">
    <source>
        <dbReference type="EMBL" id="GIE45180.1"/>
    </source>
</evidence>
<name>A0ABQ4AWL0_9ACTN</name>